<dbReference type="Gene3D" id="3.10.180.10">
    <property type="entry name" value="2,3-Dihydroxybiphenyl 1,2-Dioxygenase, domain 1"/>
    <property type="match status" value="2"/>
</dbReference>
<accession>A0A4Q5J5F2</accession>
<name>A0A4Q5J5F2_9ACTN</name>
<dbReference type="CDD" id="cd06587">
    <property type="entry name" value="VOC"/>
    <property type="match status" value="1"/>
</dbReference>
<proteinExistence type="predicted"/>
<comment type="caution">
    <text evidence="2">The sequence shown here is derived from an EMBL/GenBank/DDBJ whole genome shotgun (WGS) entry which is preliminary data.</text>
</comment>
<evidence type="ECO:0000313" key="3">
    <source>
        <dbReference type="Proteomes" id="UP000291189"/>
    </source>
</evidence>
<dbReference type="PANTHER" id="PTHR35908:SF1">
    <property type="entry name" value="CONSERVED PROTEIN"/>
    <property type="match status" value="1"/>
</dbReference>
<dbReference type="PANTHER" id="PTHR35908">
    <property type="entry name" value="HYPOTHETICAL FUSION PROTEIN"/>
    <property type="match status" value="1"/>
</dbReference>
<gene>
    <name evidence="2" type="ORF">ETU37_04925</name>
</gene>
<feature type="domain" description="Glyoxalase-like" evidence="1">
    <location>
        <begin position="138"/>
        <end position="243"/>
    </location>
</feature>
<dbReference type="Pfam" id="PF18029">
    <property type="entry name" value="Glyoxalase_6"/>
    <property type="match status" value="2"/>
</dbReference>
<evidence type="ECO:0000259" key="1">
    <source>
        <dbReference type="Pfam" id="PF18029"/>
    </source>
</evidence>
<sequence>MTPAAPAVRWVTGFLDTARESAEAAETFWSRVTGYRLSASRGDRDEFATLLPPSGDPHLRVQRVVQTPPGALHVDLHTDDVRGLAERAEELGASASYLDLGYVVCGSPGGMTFCVVGHPGAVRAEPATWPGGRSMVDQVCLDVPPSRWDAECAFWADLTGWTVTDHPRYAEFRRMAVPDEVVLGLLLQRLDDEQPVVTGHLDLASDDRTAEAARHVALGARELGRHDSWIALEDPAGRSYCITGRTPR</sequence>
<dbReference type="AlphaFoldDB" id="A0A4Q5J5F2"/>
<dbReference type="OrthoDB" id="3286168at2"/>
<dbReference type="InterPro" id="IPR029068">
    <property type="entry name" value="Glyas_Bleomycin-R_OHBP_Dase"/>
</dbReference>
<organism evidence="2 3">
    <name type="scientific">Nocardioides iriomotensis</name>
    <dbReference type="NCBI Taxonomy" id="715784"/>
    <lineage>
        <taxon>Bacteria</taxon>
        <taxon>Bacillati</taxon>
        <taxon>Actinomycetota</taxon>
        <taxon>Actinomycetes</taxon>
        <taxon>Propionibacteriales</taxon>
        <taxon>Nocardioidaceae</taxon>
        <taxon>Nocardioides</taxon>
    </lineage>
</organism>
<reference evidence="2 3" key="1">
    <citation type="submission" date="2019-01" db="EMBL/GenBank/DDBJ databases">
        <title>Nocardioides guangzhouensis sp. nov., an actinobacterium isolated from soil.</title>
        <authorList>
            <person name="Fu Y."/>
            <person name="Cai Y."/>
            <person name="Lin Z."/>
            <person name="Chen P."/>
        </authorList>
    </citation>
    <scope>NUCLEOTIDE SEQUENCE [LARGE SCALE GENOMIC DNA]</scope>
    <source>
        <strain evidence="2 3">NBRC 105384</strain>
    </source>
</reference>
<dbReference type="EMBL" id="SDPU01000013">
    <property type="protein sequence ID" value="RYU13872.1"/>
    <property type="molecule type" value="Genomic_DNA"/>
</dbReference>
<protein>
    <submittedName>
        <fullName evidence="2">VOC family protein</fullName>
    </submittedName>
</protein>
<dbReference type="InterPro" id="IPR041581">
    <property type="entry name" value="Glyoxalase_6"/>
</dbReference>
<evidence type="ECO:0000313" key="2">
    <source>
        <dbReference type="EMBL" id="RYU13872.1"/>
    </source>
</evidence>
<dbReference type="Proteomes" id="UP000291189">
    <property type="component" value="Unassembled WGS sequence"/>
</dbReference>
<feature type="domain" description="Glyoxalase-like" evidence="1">
    <location>
        <begin position="21"/>
        <end position="116"/>
    </location>
</feature>
<dbReference type="SUPFAM" id="SSF54593">
    <property type="entry name" value="Glyoxalase/Bleomycin resistance protein/Dihydroxybiphenyl dioxygenase"/>
    <property type="match status" value="1"/>
</dbReference>
<keyword evidence="3" id="KW-1185">Reference proteome</keyword>